<dbReference type="EMBL" id="CH476615">
    <property type="protein sequence ID" value="EEP76289.1"/>
    <property type="molecule type" value="Genomic_DNA"/>
</dbReference>
<evidence type="ECO:0000259" key="1">
    <source>
        <dbReference type="Pfam" id="PF08445"/>
    </source>
</evidence>
<reference evidence="3" key="1">
    <citation type="journal article" date="2009" name="Genome Res.">
        <title>Comparative genomic analyses of the human fungal pathogens Coccidioides and their relatives.</title>
        <authorList>
            <person name="Sharpton T.J."/>
            <person name="Stajich J.E."/>
            <person name="Rounsley S.D."/>
            <person name="Gardner M.J."/>
            <person name="Wortman J.R."/>
            <person name="Jordar V.S."/>
            <person name="Maiti R."/>
            <person name="Kodira C.D."/>
            <person name="Neafsey D.E."/>
            <person name="Zeng Q."/>
            <person name="Hung C.-Y."/>
            <person name="McMahan C."/>
            <person name="Muszewska A."/>
            <person name="Grynberg M."/>
            <person name="Mandel M.A."/>
            <person name="Kellner E.M."/>
            <person name="Barker B.M."/>
            <person name="Galgiani J.N."/>
            <person name="Orbach M.J."/>
            <person name="Kirkland T.N."/>
            <person name="Cole G.T."/>
            <person name="Henn M.R."/>
            <person name="Birren B.W."/>
            <person name="Taylor J.W."/>
        </authorList>
    </citation>
    <scope>NUCLEOTIDE SEQUENCE [LARGE SCALE GENOMIC DNA]</scope>
    <source>
        <strain evidence="3">UAMH 1704</strain>
    </source>
</reference>
<dbReference type="PANTHER" id="PTHR20958:SF6">
    <property type="entry name" value="GLYCINE N-ACYLTRANSFERASE-LIKE PROTEIN"/>
    <property type="match status" value="1"/>
</dbReference>
<organism evidence="2 3">
    <name type="scientific">Uncinocarpus reesii (strain UAMH 1704)</name>
    <dbReference type="NCBI Taxonomy" id="336963"/>
    <lineage>
        <taxon>Eukaryota</taxon>
        <taxon>Fungi</taxon>
        <taxon>Dikarya</taxon>
        <taxon>Ascomycota</taxon>
        <taxon>Pezizomycotina</taxon>
        <taxon>Eurotiomycetes</taxon>
        <taxon>Eurotiomycetidae</taxon>
        <taxon>Onygenales</taxon>
        <taxon>Onygenaceae</taxon>
        <taxon>Uncinocarpus</taxon>
    </lineage>
</organism>
<dbReference type="VEuPathDB" id="FungiDB:UREG_01138"/>
<dbReference type="AlphaFoldDB" id="C4JGE7"/>
<dbReference type="GO" id="GO:0016747">
    <property type="term" value="F:acyltransferase activity, transferring groups other than amino-acyl groups"/>
    <property type="evidence" value="ECO:0007669"/>
    <property type="project" value="InterPro"/>
</dbReference>
<evidence type="ECO:0000313" key="3">
    <source>
        <dbReference type="Proteomes" id="UP000002058"/>
    </source>
</evidence>
<protein>
    <recommendedName>
        <fullName evidence="1">GCN5-related N-acetyltransferase Rv2170-like domain-containing protein</fullName>
    </recommendedName>
</protein>
<accession>C4JGE7</accession>
<dbReference type="GeneID" id="8440387"/>
<dbReference type="Pfam" id="PF08445">
    <property type="entry name" value="FR47"/>
    <property type="match status" value="1"/>
</dbReference>
<dbReference type="InParanoid" id="C4JGE7"/>
<name>C4JGE7_UNCRE</name>
<gene>
    <name evidence="2" type="ORF">UREG_01138</name>
</gene>
<dbReference type="KEGG" id="ure:UREG_01138"/>
<dbReference type="eggNOG" id="ENOG502SDQB">
    <property type="taxonomic scope" value="Eukaryota"/>
</dbReference>
<dbReference type="InterPro" id="IPR013653">
    <property type="entry name" value="GCN5-like_dom"/>
</dbReference>
<feature type="domain" description="GCN5-related N-acetyltransferase Rv2170-like" evidence="1">
    <location>
        <begin position="281"/>
        <end position="367"/>
    </location>
</feature>
<dbReference type="RefSeq" id="XP_002541622.1">
    <property type="nucleotide sequence ID" value="XM_002541576.1"/>
</dbReference>
<dbReference type="HOGENOM" id="CLU_030809_0_0_1"/>
<sequence>MELENTISVHPNSGDLIPLLQSHLPRSGPLLRRLQHDLVRKSQTARYLATFPPTGLPTKTSGPPSPWLVAYVDLYAWPETQIWLYSNSEAESKTVRGEMSTLASSDSHINETRAQLMALISYCFEKLLPGFLSSLTESSAISGSHGNRPPKPPTTLVLGSVHSGLACLIKETVDLRTFLQCPKFHIPYIGHYFKYSFQQSAHDSTVNSSAVLPRRYRFRSRSGVEGYQPYQYDLIKSRCVIARSQETLERMASVVIYYDDPEITGTATDVSAEMSEQEMPIAWAFMGFDGSLVTLHVEPEHRRLGLGVLLGKSVMHQSMFDAKQFHLGMEHERERGWAFADVERKNEASQRTMEKMGGEFAWTVSWVLLQQCADE</sequence>
<dbReference type="Gene3D" id="3.40.630.30">
    <property type="match status" value="1"/>
</dbReference>
<dbReference type="Proteomes" id="UP000002058">
    <property type="component" value="Unassembled WGS sequence"/>
</dbReference>
<evidence type="ECO:0000313" key="2">
    <source>
        <dbReference type="EMBL" id="EEP76289.1"/>
    </source>
</evidence>
<dbReference type="InterPro" id="IPR016181">
    <property type="entry name" value="Acyl_CoA_acyltransferase"/>
</dbReference>
<proteinExistence type="predicted"/>
<dbReference type="PANTHER" id="PTHR20958">
    <property type="entry name" value="GLYCINE N-ACYLTRANSFERASE-LIKE PROTEIN"/>
    <property type="match status" value="1"/>
</dbReference>
<dbReference type="InterPro" id="IPR053225">
    <property type="entry name" value="Acyl-CoA_N-acyltransferase"/>
</dbReference>
<dbReference type="OMA" id="DEMPIAW"/>
<dbReference type="SUPFAM" id="SSF55729">
    <property type="entry name" value="Acyl-CoA N-acyltransferases (Nat)"/>
    <property type="match status" value="1"/>
</dbReference>
<keyword evidence="3" id="KW-1185">Reference proteome</keyword>
<dbReference type="OrthoDB" id="5335812at2759"/>